<evidence type="ECO:0000256" key="6">
    <source>
        <dbReference type="ARBA" id="ARBA00022989"/>
    </source>
</evidence>
<dbReference type="InterPro" id="IPR039261">
    <property type="entry name" value="FNR_nucleotide-bd"/>
</dbReference>
<evidence type="ECO:0000313" key="14">
    <source>
        <dbReference type="Proteomes" id="UP000800035"/>
    </source>
</evidence>
<feature type="region of interest" description="Disordered" evidence="10">
    <location>
        <begin position="451"/>
        <end position="470"/>
    </location>
</feature>
<keyword evidence="9 11" id="KW-0472">Membrane</keyword>
<dbReference type="CDD" id="cd06186">
    <property type="entry name" value="NOX_Duox_like_FAD_NADP"/>
    <property type="match status" value="1"/>
</dbReference>
<evidence type="ECO:0000256" key="11">
    <source>
        <dbReference type="SAM" id="Phobius"/>
    </source>
</evidence>
<keyword evidence="7" id="KW-0560">Oxidoreductase</keyword>
<dbReference type="GO" id="GO:0006879">
    <property type="term" value="P:intracellular iron ion homeostasis"/>
    <property type="evidence" value="ECO:0007669"/>
    <property type="project" value="TreeGrafter"/>
</dbReference>
<dbReference type="AlphaFoldDB" id="A0A6A5U5D9"/>
<feature type="transmembrane region" description="Helical" evidence="11">
    <location>
        <begin position="244"/>
        <end position="261"/>
    </location>
</feature>
<sequence length="640" mass="70658">MWAVFGGILLIFILSRLFRSRRRNEEGAKQSFLYRSQRSISAAIRRYTLAESLPRLFPNTSRLQILVLATLCVYLTIFSLIGIVYKTWITPIKNSDKFNTRTGLGGFSDRIGALAYALTPLTVALSMRDSILSLLTGIPYLHFNFLHRWTGRIILAQSMLHTIGWTIIEGKLYQPQPKVYNTWIRQTYMIWGIVAQGFICFLFVFSLRPVIKLTGYEFFKKSHLIVAGLYLGACWGHWDKLACWMIASLGLLGIDLGMRLLRMFLIHMGYKDGNKGLGFRAIQSKAEVFKDPSGTVVRLSFVHNHEPWKIGQHFYLTFPALSIWQSHPFTPASTPPTAFEPPMHTYIIRSRSGETGNLAALSESASVDRSSTFETPVILVGPYGRSIVDHEASNILAIAGGTGITFALPVIAAALNDPYHAAQNIEMIWIIRHIENLAWLGPEIAALRRHLDSTPSPSSTSSSSSAEDFDINADTAKSPAEKITIRPTTPPAAGKSFRIRIFITRAPETRTHVHLPSTFPSSSSAAAATEKDFATSSSSASSSASTTSAPTHSREVRALIAPHPNFSITYLDHSRPQVENMVDAFLTETVVRGRTQVVGSGPAALGTEIRRVVAGRNSAAGVWRGDEGGDVACFWDDRLG</sequence>
<keyword evidence="14" id="KW-1185">Reference proteome</keyword>
<dbReference type="PROSITE" id="PS51384">
    <property type="entry name" value="FAD_FR"/>
    <property type="match status" value="1"/>
</dbReference>
<dbReference type="Pfam" id="PF08022">
    <property type="entry name" value="FAD_binding_8"/>
    <property type="match status" value="1"/>
</dbReference>
<reference evidence="13" key="1">
    <citation type="journal article" date="2020" name="Stud. Mycol.">
        <title>101 Dothideomycetes genomes: a test case for predicting lifestyles and emergence of pathogens.</title>
        <authorList>
            <person name="Haridas S."/>
            <person name="Albert R."/>
            <person name="Binder M."/>
            <person name="Bloem J."/>
            <person name="Labutti K."/>
            <person name="Salamov A."/>
            <person name="Andreopoulos B."/>
            <person name="Baker S."/>
            <person name="Barry K."/>
            <person name="Bills G."/>
            <person name="Bluhm B."/>
            <person name="Cannon C."/>
            <person name="Castanera R."/>
            <person name="Culley D."/>
            <person name="Daum C."/>
            <person name="Ezra D."/>
            <person name="Gonzalez J."/>
            <person name="Henrissat B."/>
            <person name="Kuo A."/>
            <person name="Liang C."/>
            <person name="Lipzen A."/>
            <person name="Lutzoni F."/>
            <person name="Magnuson J."/>
            <person name="Mondo S."/>
            <person name="Nolan M."/>
            <person name="Ohm R."/>
            <person name="Pangilinan J."/>
            <person name="Park H.-J."/>
            <person name="Ramirez L."/>
            <person name="Alfaro M."/>
            <person name="Sun H."/>
            <person name="Tritt A."/>
            <person name="Yoshinaga Y."/>
            <person name="Zwiers L.-H."/>
            <person name="Turgeon B."/>
            <person name="Goodwin S."/>
            <person name="Spatafora J."/>
            <person name="Crous P."/>
            <person name="Grigoriev I."/>
        </authorList>
    </citation>
    <scope>NUCLEOTIDE SEQUENCE</scope>
    <source>
        <strain evidence="13">CBS 675.92</strain>
    </source>
</reference>
<accession>A0A6A5U5D9</accession>
<keyword evidence="8" id="KW-0406">Ion transport</keyword>
<dbReference type="GO" id="GO:0015677">
    <property type="term" value="P:copper ion import"/>
    <property type="evidence" value="ECO:0007669"/>
    <property type="project" value="TreeGrafter"/>
</dbReference>
<comment type="similarity">
    <text evidence="2">Belongs to the ferric reductase (FRE) family.</text>
</comment>
<evidence type="ECO:0000256" key="4">
    <source>
        <dbReference type="ARBA" id="ARBA00022692"/>
    </source>
</evidence>
<dbReference type="SFLD" id="SFLDG01168">
    <property type="entry name" value="Ferric_reductase_subgroup_(FRE"/>
    <property type="match status" value="1"/>
</dbReference>
<evidence type="ECO:0000259" key="12">
    <source>
        <dbReference type="PROSITE" id="PS51384"/>
    </source>
</evidence>
<keyword evidence="6 11" id="KW-1133">Transmembrane helix</keyword>
<dbReference type="InterPro" id="IPR051410">
    <property type="entry name" value="Ferric/Cupric_Reductase"/>
</dbReference>
<dbReference type="GO" id="GO:0006826">
    <property type="term" value="P:iron ion transport"/>
    <property type="evidence" value="ECO:0007669"/>
    <property type="project" value="TreeGrafter"/>
</dbReference>
<gene>
    <name evidence="13" type="ORF">CC80DRAFT_405337</name>
</gene>
<dbReference type="InterPro" id="IPR013121">
    <property type="entry name" value="Fe_red_NAD-bd_6"/>
</dbReference>
<dbReference type="PANTHER" id="PTHR32361">
    <property type="entry name" value="FERRIC/CUPRIC REDUCTASE TRANSMEMBRANE COMPONENT"/>
    <property type="match status" value="1"/>
</dbReference>
<dbReference type="PANTHER" id="PTHR32361:SF3">
    <property type="entry name" value="REDUCTASE, PUTATIVE (AFU_ORTHOLOGUE AFUA_6G13750)-RELATED"/>
    <property type="match status" value="1"/>
</dbReference>
<evidence type="ECO:0000256" key="10">
    <source>
        <dbReference type="SAM" id="MobiDB-lite"/>
    </source>
</evidence>
<dbReference type="Proteomes" id="UP000800035">
    <property type="component" value="Unassembled WGS sequence"/>
</dbReference>
<dbReference type="GO" id="GO:0000293">
    <property type="term" value="F:ferric-chelate reductase activity"/>
    <property type="evidence" value="ECO:0007669"/>
    <property type="project" value="UniProtKB-ARBA"/>
</dbReference>
<name>A0A6A5U5D9_9PLEO</name>
<evidence type="ECO:0000256" key="5">
    <source>
        <dbReference type="ARBA" id="ARBA00022982"/>
    </source>
</evidence>
<evidence type="ECO:0000256" key="8">
    <source>
        <dbReference type="ARBA" id="ARBA00023065"/>
    </source>
</evidence>
<keyword evidence="3" id="KW-0813">Transport</keyword>
<dbReference type="EMBL" id="ML976983">
    <property type="protein sequence ID" value="KAF1960055.1"/>
    <property type="molecule type" value="Genomic_DNA"/>
</dbReference>
<dbReference type="GO" id="GO:0005886">
    <property type="term" value="C:plasma membrane"/>
    <property type="evidence" value="ECO:0007669"/>
    <property type="project" value="TreeGrafter"/>
</dbReference>
<keyword evidence="5" id="KW-0249">Electron transport</keyword>
<keyword evidence="4 11" id="KW-0812">Transmembrane</keyword>
<feature type="compositionally biased region" description="Low complexity" evidence="10">
    <location>
        <begin position="534"/>
        <end position="549"/>
    </location>
</feature>
<feature type="transmembrane region" description="Helical" evidence="11">
    <location>
        <begin position="188"/>
        <end position="210"/>
    </location>
</feature>
<dbReference type="InterPro" id="IPR013130">
    <property type="entry name" value="Fe3_Rdtase_TM_dom"/>
</dbReference>
<feature type="region of interest" description="Disordered" evidence="10">
    <location>
        <begin position="534"/>
        <end position="553"/>
    </location>
</feature>
<protein>
    <recommendedName>
        <fullName evidence="12">FAD-binding FR-type domain-containing protein</fullName>
    </recommendedName>
</protein>
<feature type="compositionally biased region" description="Low complexity" evidence="10">
    <location>
        <begin position="453"/>
        <end position="465"/>
    </location>
</feature>
<feature type="domain" description="FAD-binding FR-type" evidence="12">
    <location>
        <begin position="274"/>
        <end position="389"/>
    </location>
</feature>
<evidence type="ECO:0000313" key="13">
    <source>
        <dbReference type="EMBL" id="KAF1960055.1"/>
    </source>
</evidence>
<dbReference type="Pfam" id="PF01794">
    <property type="entry name" value="Ferric_reduct"/>
    <property type="match status" value="1"/>
</dbReference>
<organism evidence="13 14">
    <name type="scientific">Byssothecium circinans</name>
    <dbReference type="NCBI Taxonomy" id="147558"/>
    <lineage>
        <taxon>Eukaryota</taxon>
        <taxon>Fungi</taxon>
        <taxon>Dikarya</taxon>
        <taxon>Ascomycota</taxon>
        <taxon>Pezizomycotina</taxon>
        <taxon>Dothideomycetes</taxon>
        <taxon>Pleosporomycetidae</taxon>
        <taxon>Pleosporales</taxon>
        <taxon>Massarineae</taxon>
        <taxon>Massarinaceae</taxon>
        <taxon>Byssothecium</taxon>
    </lineage>
</organism>
<dbReference type="SFLD" id="SFLDS00052">
    <property type="entry name" value="Ferric_Reductase_Domain"/>
    <property type="match status" value="1"/>
</dbReference>
<feature type="transmembrane region" description="Helical" evidence="11">
    <location>
        <begin position="63"/>
        <end position="85"/>
    </location>
</feature>
<dbReference type="Gene3D" id="3.40.50.80">
    <property type="entry name" value="Nucleotide-binding domain of ferredoxin-NADP reductase (FNR) module"/>
    <property type="match status" value="1"/>
</dbReference>
<comment type="subcellular location">
    <subcellularLocation>
        <location evidence="1">Membrane</location>
        <topology evidence="1">Multi-pass membrane protein</topology>
    </subcellularLocation>
</comment>
<dbReference type="Pfam" id="PF08030">
    <property type="entry name" value="NAD_binding_6"/>
    <property type="match status" value="1"/>
</dbReference>
<dbReference type="SUPFAM" id="SSF52343">
    <property type="entry name" value="Ferredoxin reductase-like, C-terminal NADP-linked domain"/>
    <property type="match status" value="1"/>
</dbReference>
<dbReference type="InterPro" id="IPR013112">
    <property type="entry name" value="FAD-bd_8"/>
</dbReference>
<evidence type="ECO:0000256" key="2">
    <source>
        <dbReference type="ARBA" id="ARBA00006278"/>
    </source>
</evidence>
<proteinExistence type="inferred from homology"/>
<dbReference type="OrthoDB" id="167398at2759"/>
<dbReference type="InterPro" id="IPR017927">
    <property type="entry name" value="FAD-bd_FR_type"/>
</dbReference>
<evidence type="ECO:0000256" key="1">
    <source>
        <dbReference type="ARBA" id="ARBA00004141"/>
    </source>
</evidence>
<feature type="transmembrane region" description="Helical" evidence="11">
    <location>
        <begin position="395"/>
        <end position="415"/>
    </location>
</feature>
<evidence type="ECO:0000256" key="9">
    <source>
        <dbReference type="ARBA" id="ARBA00023136"/>
    </source>
</evidence>
<evidence type="ECO:0000256" key="3">
    <source>
        <dbReference type="ARBA" id="ARBA00022448"/>
    </source>
</evidence>
<evidence type="ECO:0000256" key="7">
    <source>
        <dbReference type="ARBA" id="ARBA00023002"/>
    </source>
</evidence>